<feature type="domain" description="Guanylate kinase-like" evidence="10">
    <location>
        <begin position="3"/>
        <end position="182"/>
    </location>
</feature>
<evidence type="ECO:0000313" key="11">
    <source>
        <dbReference type="EMBL" id="QCD47393.1"/>
    </source>
</evidence>
<dbReference type="EC" id="2.7.4.8" evidence="2 9"/>
<keyword evidence="4 9" id="KW-0808">Transferase</keyword>
<name>A0A6G5QNR4_CAMRE</name>
<dbReference type="RefSeq" id="WP_004318270.1">
    <property type="nucleotide sequence ID" value="NZ_CP012543.1"/>
</dbReference>
<dbReference type="InterPro" id="IPR008144">
    <property type="entry name" value="Guanylate_kin-like_dom"/>
</dbReference>
<evidence type="ECO:0000256" key="6">
    <source>
        <dbReference type="ARBA" id="ARBA00022777"/>
    </source>
</evidence>
<sequence length="202" mass="22843">MKGQILIVSGPSGSGKSTLLGRLLKEENDLYFSISSTTRAPRQGETEGVNYYFINKDEFKKGIDAGEFLEWAFVHGNYYGTSLKPVLKALEEGKIAIFDIDVQGFNIAKSKFAENITSVFITTASKNELKSRLQNRGTDSAQTIEKRLINAVGEMEHILEYDYFLINDDLQNCYENLRGILHSMRLKTSNLDAKEIINKWNN</sequence>
<dbReference type="PROSITE" id="PS50052">
    <property type="entry name" value="GUANYLATE_KINASE_2"/>
    <property type="match status" value="1"/>
</dbReference>
<dbReference type="CDD" id="cd00071">
    <property type="entry name" value="GMPK"/>
    <property type="match status" value="1"/>
</dbReference>
<evidence type="ECO:0000256" key="2">
    <source>
        <dbReference type="ARBA" id="ARBA00012961"/>
    </source>
</evidence>
<dbReference type="HAMAP" id="MF_00328">
    <property type="entry name" value="Guanylate_kinase"/>
    <property type="match status" value="1"/>
</dbReference>
<proteinExistence type="inferred from homology"/>
<evidence type="ECO:0000256" key="7">
    <source>
        <dbReference type="ARBA" id="ARBA00022840"/>
    </source>
</evidence>
<dbReference type="NCBIfam" id="TIGR03263">
    <property type="entry name" value="guanyl_kin"/>
    <property type="match status" value="1"/>
</dbReference>
<comment type="catalytic activity">
    <reaction evidence="9">
        <text>GMP + ATP = GDP + ADP</text>
        <dbReference type="Rhea" id="RHEA:20780"/>
        <dbReference type="ChEBI" id="CHEBI:30616"/>
        <dbReference type="ChEBI" id="CHEBI:58115"/>
        <dbReference type="ChEBI" id="CHEBI:58189"/>
        <dbReference type="ChEBI" id="CHEBI:456216"/>
        <dbReference type="EC" id="2.7.4.8"/>
    </reaction>
</comment>
<keyword evidence="7 9" id="KW-0067">ATP-binding</keyword>
<evidence type="ECO:0000313" key="12">
    <source>
        <dbReference type="Proteomes" id="UP000502377"/>
    </source>
</evidence>
<dbReference type="PANTHER" id="PTHR23117">
    <property type="entry name" value="GUANYLATE KINASE-RELATED"/>
    <property type="match status" value="1"/>
</dbReference>
<dbReference type="InterPro" id="IPR020590">
    <property type="entry name" value="Guanylate_kinase_CS"/>
</dbReference>
<dbReference type="InterPro" id="IPR008145">
    <property type="entry name" value="GK/Ca_channel_bsu"/>
</dbReference>
<comment type="subcellular location">
    <subcellularLocation>
        <location evidence="9">Cytoplasm</location>
    </subcellularLocation>
</comment>
<evidence type="ECO:0000256" key="1">
    <source>
        <dbReference type="ARBA" id="ARBA00005790"/>
    </source>
</evidence>
<gene>
    <name evidence="9 11" type="primary">gmk</name>
    <name evidence="11" type="ORF">CRECT_1767</name>
</gene>
<evidence type="ECO:0000256" key="8">
    <source>
        <dbReference type="ARBA" id="ARBA00030128"/>
    </source>
</evidence>
<dbReference type="GO" id="GO:0005524">
    <property type="term" value="F:ATP binding"/>
    <property type="evidence" value="ECO:0007669"/>
    <property type="project" value="UniProtKB-UniRule"/>
</dbReference>
<dbReference type="PANTHER" id="PTHR23117:SF13">
    <property type="entry name" value="GUANYLATE KINASE"/>
    <property type="match status" value="1"/>
</dbReference>
<evidence type="ECO:0000256" key="9">
    <source>
        <dbReference type="HAMAP-Rule" id="MF_00328"/>
    </source>
</evidence>
<dbReference type="SUPFAM" id="SSF52540">
    <property type="entry name" value="P-loop containing nucleoside triphosphate hydrolases"/>
    <property type="match status" value="1"/>
</dbReference>
<keyword evidence="9" id="KW-0963">Cytoplasm</keyword>
<dbReference type="AlphaFoldDB" id="A0A6G5QNR4"/>
<keyword evidence="6 9" id="KW-0418">Kinase</keyword>
<dbReference type="Pfam" id="PF00625">
    <property type="entry name" value="Guanylate_kin"/>
    <property type="match status" value="1"/>
</dbReference>
<evidence type="ECO:0000256" key="5">
    <source>
        <dbReference type="ARBA" id="ARBA00022741"/>
    </source>
</evidence>
<dbReference type="Gene3D" id="3.30.63.10">
    <property type="entry name" value="Guanylate Kinase phosphate binding domain"/>
    <property type="match status" value="1"/>
</dbReference>
<evidence type="ECO:0000259" key="10">
    <source>
        <dbReference type="PROSITE" id="PS50052"/>
    </source>
</evidence>
<dbReference type="PROSITE" id="PS00856">
    <property type="entry name" value="GUANYLATE_KINASE_1"/>
    <property type="match status" value="1"/>
</dbReference>
<dbReference type="InterPro" id="IPR017665">
    <property type="entry name" value="Guanylate_kinase"/>
</dbReference>
<feature type="binding site" evidence="9">
    <location>
        <begin position="10"/>
        <end position="17"/>
    </location>
    <ligand>
        <name>ATP</name>
        <dbReference type="ChEBI" id="CHEBI:30616"/>
    </ligand>
</feature>
<protein>
    <recommendedName>
        <fullName evidence="3 9">Guanylate kinase</fullName>
        <ecNumber evidence="2 9">2.7.4.8</ecNumber>
    </recommendedName>
    <alternativeName>
        <fullName evidence="8 9">GMP kinase</fullName>
    </alternativeName>
</protein>
<dbReference type="EMBL" id="CP012543">
    <property type="protein sequence ID" value="QCD47393.1"/>
    <property type="molecule type" value="Genomic_DNA"/>
</dbReference>
<dbReference type="GO" id="GO:0004385">
    <property type="term" value="F:GMP kinase activity"/>
    <property type="evidence" value="ECO:0007669"/>
    <property type="project" value="UniProtKB-UniRule"/>
</dbReference>
<comment type="similarity">
    <text evidence="1 9">Belongs to the guanylate kinase family.</text>
</comment>
<dbReference type="InterPro" id="IPR027417">
    <property type="entry name" value="P-loop_NTPase"/>
</dbReference>
<evidence type="ECO:0000256" key="3">
    <source>
        <dbReference type="ARBA" id="ARBA00016296"/>
    </source>
</evidence>
<keyword evidence="5 9" id="KW-0547">Nucleotide-binding</keyword>
<accession>A0A6G5QNR4</accession>
<dbReference type="GO" id="GO:0005829">
    <property type="term" value="C:cytosol"/>
    <property type="evidence" value="ECO:0007669"/>
    <property type="project" value="TreeGrafter"/>
</dbReference>
<organism evidence="11 12">
    <name type="scientific">Campylobacter rectus</name>
    <name type="common">Wolinella recta</name>
    <dbReference type="NCBI Taxonomy" id="203"/>
    <lineage>
        <taxon>Bacteria</taxon>
        <taxon>Pseudomonadati</taxon>
        <taxon>Campylobacterota</taxon>
        <taxon>Epsilonproteobacteria</taxon>
        <taxon>Campylobacterales</taxon>
        <taxon>Campylobacteraceae</taxon>
        <taxon>Campylobacter</taxon>
    </lineage>
</organism>
<reference evidence="11 12" key="1">
    <citation type="submission" date="2016-07" db="EMBL/GenBank/DDBJ databases">
        <title>Comparative genomics of the Campylobacter concisus group.</title>
        <authorList>
            <person name="Miller W.G."/>
            <person name="Yee E."/>
            <person name="Chapman M.H."/>
            <person name="Huynh S."/>
            <person name="Bono J.L."/>
            <person name="On S.L.W."/>
            <person name="StLeger J."/>
            <person name="Foster G."/>
            <person name="Parker C.T."/>
        </authorList>
    </citation>
    <scope>NUCLEOTIDE SEQUENCE [LARGE SCALE GENOMIC DNA]</scope>
    <source>
        <strain evidence="11 12">ATCC 33238</strain>
    </source>
</reference>
<dbReference type="FunFam" id="3.30.63.10:FF:000002">
    <property type="entry name" value="Guanylate kinase 1"/>
    <property type="match status" value="1"/>
</dbReference>
<comment type="function">
    <text evidence="9">Essential for recycling GMP and indirectly, cGMP.</text>
</comment>
<dbReference type="Gene3D" id="3.40.50.300">
    <property type="entry name" value="P-loop containing nucleotide triphosphate hydrolases"/>
    <property type="match status" value="1"/>
</dbReference>
<dbReference type="Proteomes" id="UP000502377">
    <property type="component" value="Chromosome"/>
</dbReference>
<dbReference type="SMART" id="SM00072">
    <property type="entry name" value="GuKc"/>
    <property type="match status" value="1"/>
</dbReference>
<evidence type="ECO:0000256" key="4">
    <source>
        <dbReference type="ARBA" id="ARBA00022679"/>
    </source>
</evidence>
<dbReference type="KEGG" id="crx:CRECT_1767"/>